<reference evidence="2 3" key="1">
    <citation type="submission" date="2024-05" db="EMBL/GenBank/DDBJ databases">
        <title>Neorhizobium sp. Rsf11, a plant growth promoting and heavy metal resistant PAH-degrader.</title>
        <authorList>
            <person name="Golubev S.N."/>
            <person name="Muratova A.Y."/>
            <person name="Markelova M.I."/>
        </authorList>
    </citation>
    <scope>NUCLEOTIDE SEQUENCE [LARGE SCALE GENOMIC DNA]</scope>
    <source>
        <strain evidence="2 3">Rsf11</strain>
    </source>
</reference>
<organism evidence="2 3">
    <name type="scientific">Neorhizobium phenanthreniclasticum</name>
    <dbReference type="NCBI Taxonomy" id="3157917"/>
    <lineage>
        <taxon>Bacteria</taxon>
        <taxon>Pseudomonadati</taxon>
        <taxon>Pseudomonadota</taxon>
        <taxon>Alphaproteobacteria</taxon>
        <taxon>Hyphomicrobiales</taxon>
        <taxon>Rhizobiaceae</taxon>
        <taxon>Rhizobium/Agrobacterium group</taxon>
        <taxon>Neorhizobium</taxon>
    </lineage>
</organism>
<evidence type="ECO:0000313" key="3">
    <source>
        <dbReference type="Proteomes" id="UP001496627"/>
    </source>
</evidence>
<gene>
    <name evidence="2" type="ORF">ABK249_16450</name>
</gene>
<evidence type="ECO:0000313" key="2">
    <source>
        <dbReference type="EMBL" id="MEQ1406523.1"/>
    </source>
</evidence>
<proteinExistence type="predicted"/>
<accession>A0ABV0M3S5</accession>
<keyword evidence="1" id="KW-0472">Membrane</keyword>
<name>A0ABV0M3S5_9HYPH</name>
<dbReference type="RefSeq" id="WP_161784740.1">
    <property type="nucleotide sequence ID" value="NZ_JBEAAL010000011.1"/>
</dbReference>
<dbReference type="Proteomes" id="UP001496627">
    <property type="component" value="Unassembled WGS sequence"/>
</dbReference>
<protein>
    <submittedName>
        <fullName evidence="2">Uncharacterized protein</fullName>
    </submittedName>
</protein>
<feature type="transmembrane region" description="Helical" evidence="1">
    <location>
        <begin position="12"/>
        <end position="34"/>
    </location>
</feature>
<evidence type="ECO:0000256" key="1">
    <source>
        <dbReference type="SAM" id="Phobius"/>
    </source>
</evidence>
<comment type="caution">
    <text evidence="2">The sequence shown here is derived from an EMBL/GenBank/DDBJ whole genome shotgun (WGS) entry which is preliminary data.</text>
</comment>
<dbReference type="EMBL" id="JBEAAL010000011">
    <property type="protein sequence ID" value="MEQ1406523.1"/>
    <property type="molecule type" value="Genomic_DNA"/>
</dbReference>
<keyword evidence="3" id="KW-1185">Reference proteome</keyword>
<keyword evidence="1" id="KW-0812">Transmembrane</keyword>
<sequence length="53" mass="5586">MNRDAVTNSHRFPAVAAAGLLLLGIAAAAFYGWLQFGSSIILSLGETGLSWCF</sequence>
<keyword evidence="1" id="KW-1133">Transmembrane helix</keyword>